<gene>
    <name evidence="2" type="ordered locus">Msip34_0742</name>
</gene>
<accession>C6XAQ8</accession>
<dbReference type="eggNOG" id="ENOG5032213">
    <property type="taxonomic scope" value="Bacteria"/>
</dbReference>
<keyword evidence="3" id="KW-1185">Reference proteome</keyword>
<organism evidence="2 3">
    <name type="scientific">Methylovorus glucosotrophus (strain SIP3-4)</name>
    <dbReference type="NCBI Taxonomy" id="582744"/>
    <lineage>
        <taxon>Bacteria</taxon>
        <taxon>Pseudomonadati</taxon>
        <taxon>Pseudomonadota</taxon>
        <taxon>Betaproteobacteria</taxon>
        <taxon>Nitrosomonadales</taxon>
        <taxon>Methylophilaceae</taxon>
        <taxon>Methylovorus</taxon>
    </lineage>
</organism>
<dbReference type="EMBL" id="CP001674">
    <property type="protein sequence ID" value="ACT49990.1"/>
    <property type="molecule type" value="Genomic_DNA"/>
</dbReference>
<dbReference type="AlphaFoldDB" id="C6XAQ8"/>
<name>C6XAQ8_METGS</name>
<evidence type="ECO:0000256" key="1">
    <source>
        <dbReference type="SAM" id="MobiDB-lite"/>
    </source>
</evidence>
<dbReference type="InterPro" id="IPR011990">
    <property type="entry name" value="TPR-like_helical_dom_sf"/>
</dbReference>
<dbReference type="HOGENOM" id="CLU_114479_0_0_4"/>
<reference evidence="2 3" key="2">
    <citation type="journal article" date="2011" name="J. Bacteriol.">
        <title>Genomes of three methylotrophs from a single niche uncover genetic and metabolic divergence of Methylophilaceae.</title>
        <authorList>
            <person name="Lapidus A."/>
            <person name="Clum A."/>
            <person name="Labutti K."/>
            <person name="Kaluzhnaya M.G."/>
            <person name="Lim S."/>
            <person name="Beck D.A."/>
            <person name="Glavina Del Rio T."/>
            <person name="Nolan M."/>
            <person name="Mavromatis K."/>
            <person name="Huntemann M."/>
            <person name="Lucas S."/>
            <person name="Lidstrom M.E."/>
            <person name="Ivanova N."/>
            <person name="Chistoserdova L."/>
        </authorList>
    </citation>
    <scope>NUCLEOTIDE SEQUENCE [LARGE SCALE GENOMIC DNA]</scope>
    <source>
        <strain evidence="2 3">SIP3-4</strain>
    </source>
</reference>
<proteinExistence type="predicted"/>
<dbReference type="OrthoDB" id="8685511at2"/>
<feature type="region of interest" description="Disordered" evidence="1">
    <location>
        <begin position="161"/>
        <end position="195"/>
    </location>
</feature>
<dbReference type="RefSeq" id="WP_015829573.1">
    <property type="nucleotide sequence ID" value="NC_012969.1"/>
</dbReference>
<dbReference type="SUPFAM" id="SSF48452">
    <property type="entry name" value="TPR-like"/>
    <property type="match status" value="1"/>
</dbReference>
<reference evidence="3" key="1">
    <citation type="submission" date="2009-07" db="EMBL/GenBank/DDBJ databases">
        <title>Complete sequence of chromosome of Methylovorus sp. SIP3-4.</title>
        <authorList>
            <person name="Lucas S."/>
            <person name="Copeland A."/>
            <person name="Lapidus A."/>
            <person name="Glavina del Rio T."/>
            <person name="Tice H."/>
            <person name="Bruce D."/>
            <person name="Goodwin L."/>
            <person name="Pitluck S."/>
            <person name="Clum A."/>
            <person name="Larimer F."/>
            <person name="Land M."/>
            <person name="Hauser L."/>
            <person name="Kyrpides N."/>
            <person name="Mikhailova N."/>
            <person name="Kayluzhnaya M."/>
            <person name="Chistoserdova L."/>
        </authorList>
    </citation>
    <scope>NUCLEOTIDE SEQUENCE [LARGE SCALE GENOMIC DNA]</scope>
    <source>
        <strain evidence="3">SIP3-4</strain>
    </source>
</reference>
<dbReference type="KEGG" id="mei:Msip34_0742"/>
<dbReference type="Proteomes" id="UP000002743">
    <property type="component" value="Chromosome"/>
</dbReference>
<sequence length="195" mass="21921" precursor="true">MARMILWRETLAWSLLAAGLGLTTWQGWQWLQASQVNQVLANPKEPIEKHAPWLSQTPEGQLLQAWQLTRRGDSTHALEIYGRLEQRLPPALLARAKYNMGNTYLSTALGALSEEGALAYNQAAPLLAMAKDAYRDALRHDPTLWDARHNMELAQRASPDITPGIRNEQSQEETELKTTTERAWPTIPGFPKGMP</sequence>
<evidence type="ECO:0000313" key="3">
    <source>
        <dbReference type="Proteomes" id="UP000002743"/>
    </source>
</evidence>
<protein>
    <submittedName>
        <fullName evidence="2">MxaK protein, putative</fullName>
    </submittedName>
</protein>
<evidence type="ECO:0000313" key="2">
    <source>
        <dbReference type="EMBL" id="ACT49990.1"/>
    </source>
</evidence>
<dbReference type="STRING" id="582744.Msip34_0742"/>